<feature type="compositionally biased region" description="Polar residues" evidence="1">
    <location>
        <begin position="154"/>
        <end position="164"/>
    </location>
</feature>
<proteinExistence type="predicted"/>
<dbReference type="AlphaFoldDB" id="A0A6J6Y6H2"/>
<organism evidence="2">
    <name type="scientific">freshwater metagenome</name>
    <dbReference type="NCBI Taxonomy" id="449393"/>
    <lineage>
        <taxon>unclassified sequences</taxon>
        <taxon>metagenomes</taxon>
        <taxon>ecological metagenomes</taxon>
    </lineage>
</organism>
<evidence type="ECO:0000313" key="2">
    <source>
        <dbReference type="EMBL" id="CAB4804539.1"/>
    </source>
</evidence>
<accession>A0A6J6Y6H2</accession>
<feature type="region of interest" description="Disordered" evidence="1">
    <location>
        <begin position="100"/>
        <end position="121"/>
    </location>
</feature>
<reference evidence="2" key="1">
    <citation type="submission" date="2020-05" db="EMBL/GenBank/DDBJ databases">
        <authorList>
            <person name="Chiriac C."/>
            <person name="Salcher M."/>
            <person name="Ghai R."/>
            <person name="Kavagutti S V."/>
        </authorList>
    </citation>
    <scope>NUCLEOTIDE SEQUENCE</scope>
</reference>
<protein>
    <submittedName>
        <fullName evidence="2">Unannotated protein</fullName>
    </submittedName>
</protein>
<name>A0A6J6Y6H2_9ZZZZ</name>
<feature type="region of interest" description="Disordered" evidence="1">
    <location>
        <begin position="137"/>
        <end position="164"/>
    </location>
</feature>
<gene>
    <name evidence="2" type="ORF">UFOPK3001_01162</name>
</gene>
<dbReference type="EMBL" id="CAFAAJ010000064">
    <property type="protein sequence ID" value="CAB4804539.1"/>
    <property type="molecule type" value="Genomic_DNA"/>
</dbReference>
<evidence type="ECO:0000256" key="1">
    <source>
        <dbReference type="SAM" id="MobiDB-lite"/>
    </source>
</evidence>
<sequence>MNTPHDGPSMKRAVWLVPSFVETDAPMPTASDEPNESNSAACGMWRSKPSLLSCAHITPDEVTMRTLERSYLPGFASRCSSIGPAKACPTMMMEFTLLRSTSPNSSETSNERDGSVTTVPPRIIAMRLENWPVPCISGHADSSTNGGQSGPIRPTSSSRLATGW</sequence>